<evidence type="ECO:0000313" key="2">
    <source>
        <dbReference type="Proteomes" id="UP000006701"/>
    </source>
</evidence>
<dbReference type="Proteomes" id="UP000006701">
    <property type="component" value="Unassembled WGS sequence"/>
</dbReference>
<sequence length="61" mass="7135">MVLEADPDHLTQGFVCMPEEFPARITPRFKAKADHVIREWKKAEQECLDPETKQWLLSPVK</sequence>
<dbReference type="AlphaFoldDB" id="A1C8X4"/>
<gene>
    <name evidence="1" type="ORF">ACLA_044810</name>
</gene>
<dbReference type="VEuPathDB" id="FungiDB:ACLA_044810"/>
<dbReference type="KEGG" id="act:ACLA_044810"/>
<reference evidence="1 2" key="1">
    <citation type="journal article" date="2008" name="PLoS Genet.">
        <title>Genomic islands in the pathogenic filamentous fungus Aspergillus fumigatus.</title>
        <authorList>
            <person name="Fedorova N.D."/>
            <person name="Khaldi N."/>
            <person name="Joardar V.S."/>
            <person name="Maiti R."/>
            <person name="Amedeo P."/>
            <person name="Anderson M.J."/>
            <person name="Crabtree J."/>
            <person name="Silva J.C."/>
            <person name="Badger J.H."/>
            <person name="Albarraq A."/>
            <person name="Angiuoli S."/>
            <person name="Bussey H."/>
            <person name="Bowyer P."/>
            <person name="Cotty P.J."/>
            <person name="Dyer P.S."/>
            <person name="Egan A."/>
            <person name="Galens K."/>
            <person name="Fraser-Liggett C.M."/>
            <person name="Haas B.J."/>
            <person name="Inman J.M."/>
            <person name="Kent R."/>
            <person name="Lemieux S."/>
            <person name="Malavazi I."/>
            <person name="Orvis J."/>
            <person name="Roemer T."/>
            <person name="Ronning C.M."/>
            <person name="Sundaram J.P."/>
            <person name="Sutton G."/>
            <person name="Turner G."/>
            <person name="Venter J.C."/>
            <person name="White O.R."/>
            <person name="Whitty B.R."/>
            <person name="Youngman P."/>
            <person name="Wolfe K.H."/>
            <person name="Goldman G.H."/>
            <person name="Wortman J.R."/>
            <person name="Jiang B."/>
            <person name="Denning D.W."/>
            <person name="Nierman W.C."/>
        </authorList>
    </citation>
    <scope>NUCLEOTIDE SEQUENCE [LARGE SCALE GENOMIC DNA]</scope>
    <source>
        <strain evidence="2">ATCC 1007 / CBS 513.65 / DSM 816 / NCTC 3887 / NRRL 1</strain>
    </source>
</reference>
<organism evidence="1 2">
    <name type="scientific">Aspergillus clavatus (strain ATCC 1007 / CBS 513.65 / DSM 816 / NCTC 3887 / NRRL 1 / QM 1276 / 107)</name>
    <dbReference type="NCBI Taxonomy" id="344612"/>
    <lineage>
        <taxon>Eukaryota</taxon>
        <taxon>Fungi</taxon>
        <taxon>Dikarya</taxon>
        <taxon>Ascomycota</taxon>
        <taxon>Pezizomycotina</taxon>
        <taxon>Eurotiomycetes</taxon>
        <taxon>Eurotiomycetidae</taxon>
        <taxon>Eurotiales</taxon>
        <taxon>Aspergillaceae</taxon>
        <taxon>Aspergillus</taxon>
        <taxon>Aspergillus subgen. Fumigati</taxon>
    </lineage>
</organism>
<name>A1C8X4_ASPCL</name>
<evidence type="ECO:0000313" key="1">
    <source>
        <dbReference type="EMBL" id="EAW13761.1"/>
    </source>
</evidence>
<dbReference type="OrthoDB" id="1103324at2759"/>
<protein>
    <submittedName>
        <fullName evidence="1">Uncharacterized protein</fullName>
    </submittedName>
</protein>
<dbReference type="GeneID" id="4707254"/>
<dbReference type="HOGENOM" id="CLU_2922187_0_0_1"/>
<accession>A1C8X4</accession>
<proteinExistence type="predicted"/>
<keyword evidence="2" id="KW-1185">Reference proteome</keyword>
<dbReference type="EMBL" id="DS027046">
    <property type="protein sequence ID" value="EAW13761.1"/>
    <property type="molecule type" value="Genomic_DNA"/>
</dbReference>
<dbReference type="RefSeq" id="XP_001275187.1">
    <property type="nucleotide sequence ID" value="XM_001275186.1"/>
</dbReference>